<gene>
    <name evidence="2" type="ORF">B1A74_08440</name>
</gene>
<keyword evidence="1" id="KW-0472">Membrane</keyword>
<feature type="transmembrane region" description="Helical" evidence="1">
    <location>
        <begin position="12"/>
        <end position="32"/>
    </location>
</feature>
<feature type="transmembrane region" description="Helical" evidence="1">
    <location>
        <begin position="44"/>
        <end position="66"/>
    </location>
</feature>
<organism evidence="2 3">
    <name type="scientific">Thioalkalivibrio halophilus</name>
    <dbReference type="NCBI Taxonomy" id="252474"/>
    <lineage>
        <taxon>Bacteria</taxon>
        <taxon>Pseudomonadati</taxon>
        <taxon>Pseudomonadota</taxon>
        <taxon>Gammaproteobacteria</taxon>
        <taxon>Chromatiales</taxon>
        <taxon>Ectothiorhodospiraceae</taxon>
        <taxon>Thioalkalivibrio</taxon>
    </lineage>
</organism>
<dbReference type="AlphaFoldDB" id="A0A1V2ZXS9"/>
<sequence>MTEPEVQRGTLWFWLLICLGVAAAIIGLGVQLEPAGAAILRAPLQSPAAGALGFGLMMIWAAYAYALSAGKAAGSQEMGLVVLNLGLPLGLIALWTWEINALSFFVAVGWAISLGGMGIRLFRREPLAGVMMLPIFGVSLTAILLSLTLWMLPVAQQGGAV</sequence>
<accession>A0A1V2ZXS9</accession>
<keyword evidence="1" id="KW-1133">Transmembrane helix</keyword>
<evidence type="ECO:0000313" key="2">
    <source>
        <dbReference type="EMBL" id="OOC09937.1"/>
    </source>
</evidence>
<evidence type="ECO:0000256" key="1">
    <source>
        <dbReference type="SAM" id="Phobius"/>
    </source>
</evidence>
<name>A0A1V2ZXS9_9GAMM</name>
<proteinExistence type="predicted"/>
<protein>
    <submittedName>
        <fullName evidence="2">Uncharacterized protein</fullName>
    </submittedName>
</protein>
<keyword evidence="3" id="KW-1185">Reference proteome</keyword>
<feature type="transmembrane region" description="Helical" evidence="1">
    <location>
        <begin position="129"/>
        <end position="152"/>
    </location>
</feature>
<keyword evidence="1" id="KW-0812">Transmembrane</keyword>
<reference evidence="2 3" key="1">
    <citation type="submission" date="2017-02" db="EMBL/GenBank/DDBJ databases">
        <title>Genomic diversity within the haloalkaliphilic genus Thioalkalivibrio.</title>
        <authorList>
            <person name="Ahn A.-C."/>
            <person name="Meier-Kolthoff J."/>
            <person name="Overmars L."/>
            <person name="Richter M."/>
            <person name="Woyke T."/>
            <person name="Sorokin D.Y."/>
            <person name="Muyzer G."/>
        </authorList>
    </citation>
    <scope>NUCLEOTIDE SEQUENCE [LARGE SCALE GENOMIC DNA]</scope>
    <source>
        <strain evidence="2 3">HL17</strain>
    </source>
</reference>
<dbReference type="OrthoDB" id="5786912at2"/>
<dbReference type="RefSeq" id="WP_026288880.1">
    <property type="nucleotide sequence ID" value="NZ_MUZR01000029.1"/>
</dbReference>
<feature type="transmembrane region" description="Helical" evidence="1">
    <location>
        <begin position="103"/>
        <end position="122"/>
    </location>
</feature>
<dbReference type="EMBL" id="MUZR01000029">
    <property type="protein sequence ID" value="OOC09937.1"/>
    <property type="molecule type" value="Genomic_DNA"/>
</dbReference>
<feature type="transmembrane region" description="Helical" evidence="1">
    <location>
        <begin position="78"/>
        <end position="97"/>
    </location>
</feature>
<dbReference type="Proteomes" id="UP000189177">
    <property type="component" value="Unassembled WGS sequence"/>
</dbReference>
<dbReference type="STRING" id="252474.B1A74_08440"/>
<comment type="caution">
    <text evidence="2">The sequence shown here is derived from an EMBL/GenBank/DDBJ whole genome shotgun (WGS) entry which is preliminary data.</text>
</comment>
<evidence type="ECO:0000313" key="3">
    <source>
        <dbReference type="Proteomes" id="UP000189177"/>
    </source>
</evidence>